<evidence type="ECO:0000313" key="3">
    <source>
        <dbReference type="Proteomes" id="UP000291236"/>
    </source>
</evidence>
<evidence type="ECO:0000313" key="2">
    <source>
        <dbReference type="EMBL" id="BBH54702.1"/>
    </source>
</evidence>
<evidence type="ECO:0000259" key="1">
    <source>
        <dbReference type="PROSITE" id="PS50943"/>
    </source>
</evidence>
<gene>
    <name evidence="2" type="ORF">JCM31447_31760</name>
</gene>
<dbReference type="CDD" id="cd00093">
    <property type="entry name" value="HTH_XRE"/>
    <property type="match status" value="1"/>
</dbReference>
<dbReference type="SUPFAM" id="SSF47413">
    <property type="entry name" value="lambda repressor-like DNA-binding domains"/>
    <property type="match status" value="1"/>
</dbReference>
<dbReference type="KEGG" id="sbf:JCM31447_31760"/>
<geneLocation type="plasmid" evidence="2 3">
    <name>68K</name>
</geneLocation>
<accession>A0A4P2W0K4</accession>
<dbReference type="Pfam" id="PF01381">
    <property type="entry name" value="HTH_3"/>
    <property type="match status" value="1"/>
</dbReference>
<dbReference type="Proteomes" id="UP000291236">
    <property type="component" value="Plasmid 68K"/>
</dbReference>
<proteinExistence type="predicted"/>
<feature type="domain" description="HTH cro/C1-type" evidence="1">
    <location>
        <begin position="77"/>
        <end position="130"/>
    </location>
</feature>
<dbReference type="RefSeq" id="WP_172604008.1">
    <property type="nucleotide sequence ID" value="NZ_AP019370.1"/>
</dbReference>
<dbReference type="Gene3D" id="1.10.260.40">
    <property type="entry name" value="lambda repressor-like DNA-binding domains"/>
    <property type="match status" value="1"/>
</dbReference>
<dbReference type="SMART" id="SM00530">
    <property type="entry name" value="HTH_XRE"/>
    <property type="match status" value="1"/>
</dbReference>
<dbReference type="InterPro" id="IPR001387">
    <property type="entry name" value="Cro/C1-type_HTH"/>
</dbReference>
<organism evidence="2 3">
    <name type="scientific">Fluviispira sanaruensis</name>
    <dbReference type="NCBI Taxonomy" id="2493639"/>
    <lineage>
        <taxon>Bacteria</taxon>
        <taxon>Pseudomonadati</taxon>
        <taxon>Bdellovibrionota</taxon>
        <taxon>Oligoflexia</taxon>
        <taxon>Silvanigrellales</taxon>
        <taxon>Silvanigrellaceae</taxon>
        <taxon>Fluviispira</taxon>
    </lineage>
</organism>
<keyword evidence="3" id="KW-1185">Reference proteome</keyword>
<name>A0A4P2W0K4_FLUSA</name>
<dbReference type="GO" id="GO:0003677">
    <property type="term" value="F:DNA binding"/>
    <property type="evidence" value="ECO:0007669"/>
    <property type="project" value="InterPro"/>
</dbReference>
<protein>
    <recommendedName>
        <fullName evidence="1">HTH cro/C1-type domain-containing protein</fullName>
    </recommendedName>
</protein>
<reference evidence="2 3" key="1">
    <citation type="submission" date="2018-12" db="EMBL/GenBank/DDBJ databases">
        <title>Rubrispira sanarue gen. nov., sp., nov., a member of the order Silvanigrellales, isolated from a brackish lake in Hamamatsu Japan.</title>
        <authorList>
            <person name="Maejima Y."/>
            <person name="Iino T."/>
            <person name="Muraguchi Y."/>
            <person name="Fukuda K."/>
            <person name="Nojiri H."/>
            <person name="Ohkuma M."/>
            <person name="Moriuchi R."/>
            <person name="Dohra H."/>
            <person name="Kimbara K."/>
            <person name="Shintani M."/>
        </authorList>
    </citation>
    <scope>NUCLEOTIDE SEQUENCE [LARGE SCALE GENOMIC DNA]</scope>
    <source>
        <strain evidence="2 3">RF1110005</strain>
        <plasmid evidence="2 3">68K</plasmid>
    </source>
</reference>
<dbReference type="AlphaFoldDB" id="A0A4P2W0K4"/>
<keyword evidence="2" id="KW-0614">Plasmid</keyword>
<dbReference type="InterPro" id="IPR010982">
    <property type="entry name" value="Lambda_DNA-bd_dom_sf"/>
</dbReference>
<dbReference type="EMBL" id="AP019370">
    <property type="protein sequence ID" value="BBH54702.1"/>
    <property type="molecule type" value="Genomic_DNA"/>
</dbReference>
<dbReference type="PROSITE" id="PS50943">
    <property type="entry name" value="HTH_CROC1"/>
    <property type="match status" value="1"/>
</dbReference>
<sequence length="141" mass="16487">MKISGVYGETANIWVASMQELDFKVAASSKEELFCRIINSISKKNKEQDLFSVHDNIKTSTFEIKFFNMNIFSSFIFKTLRTKEKISQYRLSDKLRVERASYSQYETGKLVPTFSKFRDVLLALGYECELKIKKLDVYKHP</sequence>